<evidence type="ECO:0000256" key="1">
    <source>
        <dbReference type="SAM" id="Phobius"/>
    </source>
</evidence>
<dbReference type="AlphaFoldDB" id="A0A3N4UTE6"/>
<dbReference type="EMBL" id="RKQK01000001">
    <property type="protein sequence ID" value="RPE71975.1"/>
    <property type="molecule type" value="Genomic_DNA"/>
</dbReference>
<gene>
    <name evidence="2" type="ORF">EDD53_1110</name>
</gene>
<feature type="transmembrane region" description="Helical" evidence="1">
    <location>
        <begin position="33"/>
        <end position="63"/>
    </location>
</feature>
<protein>
    <submittedName>
        <fullName evidence="2">Uncharacterized protein DUF4389</fullName>
    </submittedName>
</protein>
<keyword evidence="1" id="KW-1133">Transmembrane helix</keyword>
<keyword evidence="1" id="KW-0812">Transmembrane</keyword>
<proteinExistence type="predicted"/>
<dbReference type="Proteomes" id="UP000269689">
    <property type="component" value="Unassembled WGS sequence"/>
</dbReference>
<organism evidence="2 3">
    <name type="scientific">Pacificibacter maritimus</name>
    <dbReference type="NCBI Taxonomy" id="762213"/>
    <lineage>
        <taxon>Bacteria</taxon>
        <taxon>Pseudomonadati</taxon>
        <taxon>Pseudomonadota</taxon>
        <taxon>Alphaproteobacteria</taxon>
        <taxon>Rhodobacterales</taxon>
        <taxon>Roseobacteraceae</taxon>
        <taxon>Pacificibacter</taxon>
    </lineage>
</organism>
<name>A0A3N4UTE6_9RHOB</name>
<evidence type="ECO:0000313" key="2">
    <source>
        <dbReference type="EMBL" id="RPE71975.1"/>
    </source>
</evidence>
<accession>A0A3N4UTE6</accession>
<reference evidence="2 3" key="1">
    <citation type="submission" date="2018-11" db="EMBL/GenBank/DDBJ databases">
        <title>Genomic Encyclopedia of Type Strains, Phase IV (KMG-IV): sequencing the most valuable type-strain genomes for metagenomic binning, comparative biology and taxonomic classification.</title>
        <authorList>
            <person name="Goeker M."/>
        </authorList>
    </citation>
    <scope>NUCLEOTIDE SEQUENCE [LARGE SCALE GENOMIC DNA]</scope>
    <source>
        <strain evidence="2 3">DSM 104731</strain>
    </source>
</reference>
<dbReference type="RefSeq" id="WP_123792138.1">
    <property type="nucleotide sequence ID" value="NZ_RKQK01000001.1"/>
</dbReference>
<keyword evidence="1" id="KW-0472">Membrane</keyword>
<evidence type="ECO:0000313" key="3">
    <source>
        <dbReference type="Proteomes" id="UP000269689"/>
    </source>
</evidence>
<dbReference type="Pfam" id="PF14333">
    <property type="entry name" value="DUF4389"/>
    <property type="match status" value="1"/>
</dbReference>
<sequence length="105" mass="11960">MADPNEFDHVMPDLGNMTPTPPESLEENIFHRVFFMILIAIMIILSKTLLTLMSLLQLVFIVLGKGKPNERLAELGTDFGIWMAKAIRYQTAASEVKPWPWTELD</sequence>
<dbReference type="InterPro" id="IPR025498">
    <property type="entry name" value="DUF4389"/>
</dbReference>
<dbReference type="OrthoDB" id="7933712at2"/>
<keyword evidence="3" id="KW-1185">Reference proteome</keyword>
<comment type="caution">
    <text evidence="2">The sequence shown here is derived from an EMBL/GenBank/DDBJ whole genome shotgun (WGS) entry which is preliminary data.</text>
</comment>